<evidence type="ECO:0000259" key="2">
    <source>
        <dbReference type="Pfam" id="PF01494"/>
    </source>
</evidence>
<dbReference type="Pfam" id="PF01494">
    <property type="entry name" value="FAD_binding_3"/>
    <property type="match status" value="1"/>
</dbReference>
<dbReference type="GO" id="GO:0071949">
    <property type="term" value="F:FAD binding"/>
    <property type="evidence" value="ECO:0007669"/>
    <property type="project" value="InterPro"/>
</dbReference>
<comment type="caution">
    <text evidence="3">The sequence shown here is derived from an EMBL/GenBank/DDBJ whole genome shotgun (WGS) entry which is preliminary data.</text>
</comment>
<dbReference type="AlphaFoldDB" id="A0A5D4SBC2"/>
<proteinExistence type="predicted"/>
<keyword evidence="1" id="KW-0560">Oxidoreductase</keyword>
<dbReference type="RefSeq" id="WP_148950727.1">
    <property type="nucleotide sequence ID" value="NZ_VTES01000006.1"/>
</dbReference>
<dbReference type="InterPro" id="IPR050631">
    <property type="entry name" value="PheA/TfdB_FAD_monoxygenase"/>
</dbReference>
<evidence type="ECO:0000313" key="4">
    <source>
        <dbReference type="Proteomes" id="UP000323732"/>
    </source>
</evidence>
<dbReference type="InterPro" id="IPR036188">
    <property type="entry name" value="FAD/NAD-bd_sf"/>
</dbReference>
<dbReference type="PRINTS" id="PR00420">
    <property type="entry name" value="RNGMNOXGNASE"/>
</dbReference>
<accession>A0A5D4SBC2</accession>
<name>A0A5D4SBC2_9BACI</name>
<sequence>MYDFIIVGARCAGASLAIFLGRLGYSILLTDKYSSPGPTTSTHIIGEVDIYERLGINKKMESVGAPPLTRVKVDLEGNVFESDMFVTKRALGLRREYLDHFLLEEAKQISTIDVLLESRVLDLLKRDNKVIGIRCKSKNGTISKKYAKVTVGADGRYSSVARNVNALATKKTSEKHLSVYYSYIENIQPLLIPTLEWYWNKNNVVICNPIDKNLHCVAIMASSEEKDSLKLSKPENFIDYLSQLRTLAPRLKNPHIHGRIKGIDHLTSHINHPYGDGWVLAGDASAHLHPISGVGIDNAICTAEELSIQLHDYMQGNKDWTDAMKGYTQYRDERIVPQFEASLRTLSLAAEQAPMENIEYLKMFCTFPSYLKKVAMESQQIINFINGGK</sequence>
<dbReference type="GO" id="GO:0016491">
    <property type="term" value="F:oxidoreductase activity"/>
    <property type="evidence" value="ECO:0007669"/>
    <property type="project" value="UniProtKB-KW"/>
</dbReference>
<dbReference type="Proteomes" id="UP000323732">
    <property type="component" value="Unassembled WGS sequence"/>
</dbReference>
<evidence type="ECO:0000313" key="3">
    <source>
        <dbReference type="EMBL" id="TYS60580.1"/>
    </source>
</evidence>
<dbReference type="SUPFAM" id="SSF51905">
    <property type="entry name" value="FAD/NAD(P)-binding domain"/>
    <property type="match status" value="1"/>
</dbReference>
<dbReference type="InterPro" id="IPR002938">
    <property type="entry name" value="FAD-bd"/>
</dbReference>
<dbReference type="PANTHER" id="PTHR43476:SF5">
    <property type="entry name" value="FAD-DEPENDENT MONOOXYGENASE"/>
    <property type="match status" value="1"/>
</dbReference>
<dbReference type="Gene3D" id="3.50.50.60">
    <property type="entry name" value="FAD/NAD(P)-binding domain"/>
    <property type="match status" value="1"/>
</dbReference>
<feature type="domain" description="FAD-binding" evidence="2">
    <location>
        <begin position="3"/>
        <end position="319"/>
    </location>
</feature>
<dbReference type="PANTHER" id="PTHR43476">
    <property type="entry name" value="3-(3-HYDROXY-PHENYL)PROPIONATE/3-HYDROXYCINNAMIC ACID HYDROXYLASE"/>
    <property type="match status" value="1"/>
</dbReference>
<gene>
    <name evidence="3" type="ORF">FZD47_20440</name>
</gene>
<reference evidence="3 4" key="1">
    <citation type="submission" date="2019-08" db="EMBL/GenBank/DDBJ databases">
        <title>Bacillus genomes from the desert of Cuatro Cienegas, Coahuila.</title>
        <authorList>
            <person name="Olmedo-Alvarez G."/>
        </authorList>
    </citation>
    <scope>NUCLEOTIDE SEQUENCE [LARGE SCALE GENOMIC DNA]</scope>
    <source>
        <strain evidence="3 4">CH37_1T</strain>
    </source>
</reference>
<dbReference type="EMBL" id="VTES01000006">
    <property type="protein sequence ID" value="TYS60580.1"/>
    <property type="molecule type" value="Genomic_DNA"/>
</dbReference>
<evidence type="ECO:0000256" key="1">
    <source>
        <dbReference type="ARBA" id="ARBA00023002"/>
    </source>
</evidence>
<organism evidence="3 4">
    <name type="scientific">Bacillus infantis</name>
    <dbReference type="NCBI Taxonomy" id="324767"/>
    <lineage>
        <taxon>Bacteria</taxon>
        <taxon>Bacillati</taxon>
        <taxon>Bacillota</taxon>
        <taxon>Bacilli</taxon>
        <taxon>Bacillales</taxon>
        <taxon>Bacillaceae</taxon>
        <taxon>Bacillus</taxon>
    </lineage>
</organism>
<protein>
    <submittedName>
        <fullName evidence="3">NAD(P)/FAD-dependent oxidoreductase</fullName>
    </submittedName>
</protein>